<feature type="region of interest" description="Disordered" evidence="1">
    <location>
        <begin position="541"/>
        <end position="594"/>
    </location>
</feature>
<dbReference type="EMBL" id="ADCX01000004">
    <property type="protein sequence ID" value="EQW16338.1"/>
    <property type="molecule type" value="Genomic_DNA"/>
</dbReference>
<keyword evidence="3" id="KW-1185">Reference proteome</keyword>
<dbReference type="InterPro" id="IPR021145">
    <property type="entry name" value="Portal_protein_SPP1_Gp6-like"/>
</dbReference>
<evidence type="ECO:0000256" key="1">
    <source>
        <dbReference type="SAM" id="MobiDB-lite"/>
    </source>
</evidence>
<evidence type="ECO:0008006" key="4">
    <source>
        <dbReference type="Google" id="ProtNLM"/>
    </source>
</evidence>
<feature type="compositionally biased region" description="Low complexity" evidence="1">
    <location>
        <begin position="79"/>
        <end position="92"/>
    </location>
</feature>
<name>W1MXA2_SCAIO</name>
<comment type="caution">
    <text evidence="2">The sequence shown here is derived from an EMBL/GenBank/DDBJ whole genome shotgun (WGS) entry which is preliminary data.</text>
</comment>
<accession>W1MXA2</accession>
<feature type="compositionally biased region" description="Basic residues" evidence="1">
    <location>
        <begin position="554"/>
        <end position="568"/>
    </location>
</feature>
<dbReference type="Proteomes" id="UP000005777">
    <property type="component" value="Unassembled WGS sequence"/>
</dbReference>
<organism evidence="2 3">
    <name type="scientific">Scardovia inopinata F0304</name>
    <dbReference type="NCBI Taxonomy" id="641146"/>
    <lineage>
        <taxon>Bacteria</taxon>
        <taxon>Bacillati</taxon>
        <taxon>Actinomycetota</taxon>
        <taxon>Actinomycetes</taxon>
        <taxon>Bifidobacteriales</taxon>
        <taxon>Bifidobacteriaceae</taxon>
        <taxon>Scardovia</taxon>
    </lineage>
</organism>
<dbReference type="Pfam" id="PF05133">
    <property type="entry name" value="SPP1_portal"/>
    <property type="match status" value="1"/>
</dbReference>
<feature type="compositionally biased region" description="Polar residues" evidence="1">
    <location>
        <begin position="7"/>
        <end position="32"/>
    </location>
</feature>
<dbReference type="AlphaFoldDB" id="W1MXA2"/>
<feature type="compositionally biased region" description="Basic residues" evidence="1">
    <location>
        <begin position="116"/>
        <end position="131"/>
    </location>
</feature>
<gene>
    <name evidence="2" type="ORF">HMPREF9020_01515</name>
</gene>
<proteinExistence type="predicted"/>
<evidence type="ECO:0000313" key="2">
    <source>
        <dbReference type="EMBL" id="EQW16338.1"/>
    </source>
</evidence>
<reference evidence="2 3" key="1">
    <citation type="submission" date="2012-01" db="EMBL/GenBank/DDBJ databases">
        <title>The Genome Sequence of Scardovia inopinata F0304.</title>
        <authorList>
            <consortium name="The Broad Institute Genome Sequencing Platform"/>
            <person name="Ward D."/>
            <person name="Earl A."/>
            <person name="Feldgarden M."/>
            <person name="Gevers D."/>
            <person name="Young S."/>
            <person name="Zeng Q."/>
            <person name="Koehrsen M."/>
            <person name="Alvarado L."/>
            <person name="Berlin A.M."/>
            <person name="Borenstein D."/>
            <person name="Chapman S.B."/>
            <person name="Chen Z."/>
            <person name="Engels R."/>
            <person name="Freedman E."/>
            <person name="Gellesch M."/>
            <person name="Goldberg J."/>
            <person name="Griggs A."/>
            <person name="Gujja S."/>
            <person name="Heilman E.R."/>
            <person name="Heiman D.I."/>
            <person name="Hepburn T.A."/>
            <person name="Howarth C."/>
            <person name="Jen D."/>
            <person name="Larson L."/>
            <person name="Mehta T."/>
            <person name="Park D."/>
            <person name="Pearson M."/>
            <person name="Richards J."/>
            <person name="Roberts A."/>
            <person name="Saif S."/>
            <person name="Shea T.D."/>
            <person name="Shenoy N."/>
            <person name="Sisk P."/>
            <person name="Stolte C."/>
            <person name="Sykes S.N."/>
            <person name="Walk T."/>
            <person name="White J."/>
            <person name="Yandava C."/>
            <person name="Izard J."/>
            <person name="Baranova O.V."/>
            <person name="Blanton J.M."/>
            <person name="Tanner A.C."/>
            <person name="Dewhirst F."/>
            <person name="Haas B."/>
            <person name="Nusbaum C."/>
            <person name="Birren B."/>
        </authorList>
    </citation>
    <scope>NUCLEOTIDE SEQUENCE [LARGE SCALE GENOMIC DNA]</scope>
    <source>
        <strain evidence="2 3">F0304</strain>
    </source>
</reference>
<protein>
    <recommendedName>
        <fullName evidence="4">Phage portal protein</fullName>
    </recommendedName>
</protein>
<evidence type="ECO:0000313" key="3">
    <source>
        <dbReference type="Proteomes" id="UP000005777"/>
    </source>
</evidence>
<sequence>MWALGSPHTTPCSQNGHAPNATRVTGGSTMQLTFRAVSVTSRHGAAAGAEGAARAGEDRDRERDGPGVRQDARPDTGRHAASSARRGSAAAGQGRVERDHAAHRPIGRVRLEQDRQRHRHQSLGGRDRRHAGSVDDTAPAGTQATGDEVNHMADEGIFSSALKRPLDVTSFGATRITGVADDDMPTVRTLMKVWRQRYPRNLIRTGYYGAKEGFKDFGISIPDRIKANVSACIGWPAKAVRSLADLTVFDGWVYANGTDPYGLDELTDLNALELAIPQTVVSAYTHGCAFLTLTGDPDTGDLLVTPRSAEWSAAIWDGRRNRLAAALTINDATSKGRVTAFNVFLPGVVYQIVRDSYGSWAAERYETHWPEPTVVPLISDPQLSKPLGTSRVTRPVMALTDMGFRTLVRMEASAEFYAVPKLWFLGMDEDAFSADTWSSLVSAINAISKDEDGDNPTLQQISQASMQPHSDMLKTIALVVASDTDLPVDSLGITLDNPSSAEAMAAAERKLTRRADRQNRLFGMQLTRLARMAVCLSDGLAEPPDEVETGKARVGSHPRNQRWGARRRVREDQSGQPVVCDQRSRPAPARIGRQ</sequence>
<dbReference type="eggNOG" id="ENOG502Z839">
    <property type="taxonomic scope" value="Bacteria"/>
</dbReference>
<dbReference type="HOGENOM" id="CLU_459186_0_0_11"/>
<feature type="compositionally biased region" description="Low complexity" evidence="1">
    <location>
        <begin position="44"/>
        <end position="54"/>
    </location>
</feature>
<feature type="region of interest" description="Disordered" evidence="1">
    <location>
        <begin position="1"/>
        <end position="146"/>
    </location>
</feature>
<feature type="compositionally biased region" description="Basic and acidic residues" evidence="1">
    <location>
        <begin position="55"/>
        <end position="78"/>
    </location>
</feature>